<name>A0A0G4KAP6_9SPIR</name>
<dbReference type="Proteomes" id="UP000043763">
    <property type="component" value="Unassembled WGS sequence"/>
</dbReference>
<evidence type="ECO:0000313" key="4">
    <source>
        <dbReference type="EMBL" id="CRF35471.1"/>
    </source>
</evidence>
<dbReference type="OrthoDB" id="312425at2"/>
<keyword evidence="2" id="KW-0378">Hydrolase</keyword>
<accession>A0A0G4KAP6</accession>
<proteinExistence type="predicted"/>
<dbReference type="PANTHER" id="PTHR45953:SF1">
    <property type="entry name" value="IDURONATE 2-SULFATASE"/>
    <property type="match status" value="1"/>
</dbReference>
<keyword evidence="5" id="KW-1185">Reference proteome</keyword>
<reference evidence="5" key="1">
    <citation type="submission" date="2015-04" db="EMBL/GenBank/DDBJ databases">
        <authorList>
            <person name="Mushtaq Mamoona"/>
        </authorList>
    </citation>
    <scope>NUCLEOTIDE SEQUENCE [LARGE SCALE GENOMIC DNA]</scope>
    <source>
        <strain evidence="5">AN4859/03</strain>
    </source>
</reference>
<keyword evidence="1" id="KW-0479">Metal-binding</keyword>
<protein>
    <recommendedName>
        <fullName evidence="3">Sulfatase N-terminal domain-containing protein</fullName>
    </recommendedName>
</protein>
<dbReference type="CDD" id="cd16148">
    <property type="entry name" value="sulfatase_like"/>
    <property type="match status" value="1"/>
</dbReference>
<sequence length="499" mass="58924">MKAIIIFFDSLNKKFLQTYNKDSKIDTPNFNRLAKKAIKFSNSYIGSMPCIPARRELHTGRHNFLHREWGPIEPFDDSMPEILKNNGIYTHLISDHLHYFEDGGATFHTRYSSFEMVRGQEGDHWKGEVKRPDIPETVMVPKSNDADKESALWRYDWVNRKYIKNFEDFPQNKTFKLGRDFIEKNHNSDNWLLQIETFDPHEPFYIPDSYVEMFINKNYNGKHFDWPRGDASQTKEEIEHCIEHYKALISMCDYNLGLILDMMDQYDMWKDTLLILGTDHGFLLGEHDKWGKNTMPYYNEIANTPFFIYDPISKLKEKTLDELVQIIDWPVTILNFFGLPVPKDMQGKNILNLIRNNEKLRDEIIFGVFSGHVNICDGKYIYMKSALKNKKDDIYNYTLMPMHMNKRFTVDELKTAELFEGFSFTKGCKVLKIKSKEKYDVAKYGDLLFDIENDPNQLNPIKDETLENKYKKLLIKKMKENDSPKEQYDRIGLSDELNN</sequence>
<dbReference type="GO" id="GO:0005737">
    <property type="term" value="C:cytoplasm"/>
    <property type="evidence" value="ECO:0007669"/>
    <property type="project" value="TreeGrafter"/>
</dbReference>
<dbReference type="RefSeq" id="WP_048596047.1">
    <property type="nucleotide sequence ID" value="NZ_CVLB01000003.1"/>
</dbReference>
<dbReference type="InterPro" id="IPR017850">
    <property type="entry name" value="Alkaline_phosphatase_core_sf"/>
</dbReference>
<dbReference type="Pfam" id="PF00884">
    <property type="entry name" value="Sulfatase"/>
    <property type="match status" value="1"/>
</dbReference>
<dbReference type="EMBL" id="CVLB01000003">
    <property type="protein sequence ID" value="CRF35471.1"/>
    <property type="molecule type" value="Genomic_DNA"/>
</dbReference>
<evidence type="ECO:0000256" key="2">
    <source>
        <dbReference type="ARBA" id="ARBA00022801"/>
    </source>
</evidence>
<dbReference type="PANTHER" id="PTHR45953">
    <property type="entry name" value="IDURONATE 2-SULFATASE"/>
    <property type="match status" value="1"/>
</dbReference>
<gene>
    <name evidence="4" type="ORF">BRSU_2678</name>
</gene>
<evidence type="ECO:0000313" key="5">
    <source>
        <dbReference type="Proteomes" id="UP000043763"/>
    </source>
</evidence>
<organism evidence="4 5">
    <name type="scientific">Brachyspira suanatina</name>
    <dbReference type="NCBI Taxonomy" id="381802"/>
    <lineage>
        <taxon>Bacteria</taxon>
        <taxon>Pseudomonadati</taxon>
        <taxon>Spirochaetota</taxon>
        <taxon>Spirochaetia</taxon>
        <taxon>Brachyspirales</taxon>
        <taxon>Brachyspiraceae</taxon>
        <taxon>Brachyspira</taxon>
    </lineage>
</organism>
<dbReference type="AlphaFoldDB" id="A0A0G4KAP6"/>
<evidence type="ECO:0000256" key="1">
    <source>
        <dbReference type="ARBA" id="ARBA00022723"/>
    </source>
</evidence>
<dbReference type="SUPFAM" id="SSF53649">
    <property type="entry name" value="Alkaline phosphatase-like"/>
    <property type="match status" value="1"/>
</dbReference>
<dbReference type="GO" id="GO:0008484">
    <property type="term" value="F:sulfuric ester hydrolase activity"/>
    <property type="evidence" value="ECO:0007669"/>
    <property type="project" value="TreeGrafter"/>
</dbReference>
<dbReference type="InterPro" id="IPR000917">
    <property type="entry name" value="Sulfatase_N"/>
</dbReference>
<dbReference type="GO" id="GO:0046872">
    <property type="term" value="F:metal ion binding"/>
    <property type="evidence" value="ECO:0007669"/>
    <property type="project" value="UniProtKB-KW"/>
</dbReference>
<dbReference type="Gene3D" id="3.40.720.10">
    <property type="entry name" value="Alkaline Phosphatase, subunit A"/>
    <property type="match status" value="1"/>
</dbReference>
<feature type="domain" description="Sulfatase N-terminal" evidence="3">
    <location>
        <begin position="4"/>
        <end position="338"/>
    </location>
</feature>
<evidence type="ECO:0000259" key="3">
    <source>
        <dbReference type="Pfam" id="PF00884"/>
    </source>
</evidence>